<dbReference type="InterPro" id="IPR052159">
    <property type="entry name" value="Competence_DNA_uptake"/>
</dbReference>
<evidence type="ECO:0000256" key="6">
    <source>
        <dbReference type="SAM" id="Phobius"/>
    </source>
</evidence>
<evidence type="ECO:0000313" key="8">
    <source>
        <dbReference type="EMBL" id="GAA3646461.1"/>
    </source>
</evidence>
<dbReference type="Proteomes" id="UP001410795">
    <property type="component" value="Unassembled WGS sequence"/>
</dbReference>
<feature type="transmembrane region" description="Helical" evidence="6">
    <location>
        <begin position="289"/>
        <end position="311"/>
    </location>
</feature>
<evidence type="ECO:0000256" key="5">
    <source>
        <dbReference type="ARBA" id="ARBA00023136"/>
    </source>
</evidence>
<dbReference type="InterPro" id="IPR004477">
    <property type="entry name" value="ComEC_N"/>
</dbReference>
<feature type="transmembrane region" description="Helical" evidence="6">
    <location>
        <begin position="357"/>
        <end position="378"/>
    </location>
</feature>
<keyword evidence="3 6" id="KW-0812">Transmembrane</keyword>
<dbReference type="RefSeq" id="WP_246603784.1">
    <property type="nucleotide sequence ID" value="NZ_BAAAYV010000002.1"/>
</dbReference>
<dbReference type="Gene3D" id="3.60.15.10">
    <property type="entry name" value="Ribonuclease Z/Hydroxyacylglutathione hydrolase-like"/>
    <property type="match status" value="1"/>
</dbReference>
<feature type="transmembrane region" description="Helical" evidence="6">
    <location>
        <begin position="7"/>
        <end position="39"/>
    </location>
</feature>
<dbReference type="Pfam" id="PF00753">
    <property type="entry name" value="Lactamase_B"/>
    <property type="match status" value="1"/>
</dbReference>
<dbReference type="PANTHER" id="PTHR30619:SF1">
    <property type="entry name" value="RECOMBINATION PROTEIN 2"/>
    <property type="match status" value="1"/>
</dbReference>
<name>A0ABP7B2V6_9MICO</name>
<feature type="transmembrane region" description="Helical" evidence="6">
    <location>
        <begin position="260"/>
        <end position="277"/>
    </location>
</feature>
<dbReference type="InterPro" id="IPR036866">
    <property type="entry name" value="RibonucZ/Hydroxyglut_hydro"/>
</dbReference>
<feature type="transmembrane region" description="Helical" evidence="6">
    <location>
        <begin position="51"/>
        <end position="69"/>
    </location>
</feature>
<dbReference type="PANTHER" id="PTHR30619">
    <property type="entry name" value="DNA INTERNALIZATION/COMPETENCE PROTEIN COMEC/REC2"/>
    <property type="match status" value="1"/>
</dbReference>
<comment type="subcellular location">
    <subcellularLocation>
        <location evidence="1">Cell membrane</location>
        <topology evidence="1">Multi-pass membrane protein</topology>
    </subcellularLocation>
</comment>
<feature type="transmembrane region" description="Helical" evidence="6">
    <location>
        <begin position="415"/>
        <end position="432"/>
    </location>
</feature>
<evidence type="ECO:0000256" key="4">
    <source>
        <dbReference type="ARBA" id="ARBA00022989"/>
    </source>
</evidence>
<organism evidence="8 9">
    <name type="scientific">Microbacterium marinilacus</name>
    <dbReference type="NCBI Taxonomy" id="415209"/>
    <lineage>
        <taxon>Bacteria</taxon>
        <taxon>Bacillati</taxon>
        <taxon>Actinomycetota</taxon>
        <taxon>Actinomycetes</taxon>
        <taxon>Micrococcales</taxon>
        <taxon>Microbacteriaceae</taxon>
        <taxon>Microbacterium</taxon>
    </lineage>
</organism>
<feature type="transmembrane region" description="Helical" evidence="6">
    <location>
        <begin position="384"/>
        <end position="408"/>
    </location>
</feature>
<comment type="caution">
    <text evidence="8">The sequence shown here is derived from an EMBL/GenBank/DDBJ whole genome shotgun (WGS) entry which is preliminary data.</text>
</comment>
<evidence type="ECO:0000256" key="2">
    <source>
        <dbReference type="ARBA" id="ARBA00022475"/>
    </source>
</evidence>
<feature type="transmembrane region" description="Helical" evidence="6">
    <location>
        <begin position="482"/>
        <end position="503"/>
    </location>
</feature>
<dbReference type="SMART" id="SM00849">
    <property type="entry name" value="Lactamase_B"/>
    <property type="match status" value="1"/>
</dbReference>
<reference evidence="9" key="1">
    <citation type="journal article" date="2019" name="Int. J. Syst. Evol. Microbiol.">
        <title>The Global Catalogue of Microorganisms (GCM) 10K type strain sequencing project: providing services to taxonomists for standard genome sequencing and annotation.</title>
        <authorList>
            <consortium name="The Broad Institute Genomics Platform"/>
            <consortium name="The Broad Institute Genome Sequencing Center for Infectious Disease"/>
            <person name="Wu L."/>
            <person name="Ma J."/>
        </authorList>
    </citation>
    <scope>NUCLEOTIDE SEQUENCE [LARGE SCALE GENOMIC DNA]</scope>
    <source>
        <strain evidence="9">JCM 16546</strain>
    </source>
</reference>
<keyword evidence="5 6" id="KW-0472">Membrane</keyword>
<keyword evidence="9" id="KW-1185">Reference proteome</keyword>
<feature type="domain" description="Metallo-beta-lactamase" evidence="7">
    <location>
        <begin position="525"/>
        <end position="714"/>
    </location>
</feature>
<dbReference type="NCBIfam" id="TIGR00360">
    <property type="entry name" value="ComEC_N-term"/>
    <property type="match status" value="1"/>
</dbReference>
<feature type="transmembrane region" description="Helical" evidence="6">
    <location>
        <begin position="323"/>
        <end position="345"/>
    </location>
</feature>
<gene>
    <name evidence="8" type="ORF">GCM10022202_02170</name>
</gene>
<evidence type="ECO:0000259" key="7">
    <source>
        <dbReference type="SMART" id="SM00849"/>
    </source>
</evidence>
<keyword evidence="2" id="KW-1003">Cell membrane</keyword>
<keyword evidence="4 6" id="KW-1133">Transmembrane helix</keyword>
<accession>A0ABP7B2V6</accession>
<evidence type="ECO:0000256" key="3">
    <source>
        <dbReference type="ARBA" id="ARBA00022692"/>
    </source>
</evidence>
<dbReference type="InterPro" id="IPR001279">
    <property type="entry name" value="Metallo-B-lactamas"/>
</dbReference>
<sequence>MVGIGAVCWVAAFASVLAPAISVGVAITAAALIATGLAIWSRVPWREACGLAVLACVAAGAAAAHVAVAQPGRVVAAEFAGSGGRTIELELTVTSKVERRGEALWFDADASEVRRGDERLRGAVPVTVSVPAEAATGEKLDLGSSAVARGSAQAGGAGDRAVLVVFAREVEARAAPPALLGAAAGLRDAFVERSSTLPAPGSLLLPGLSVGDTRAVSDELDAAMKATSLSHLTAVSGANCALVVGIAFGAAALAGLPRGARVGVALAALSGFVVLVTPEPSVVRAATMATIALLAIVLGRAGAGVSVLALATTTLLVADPWLATSYGFVLSVVATGSLLLLAGPLSRGLSRWLPGPLALALSVPLSAQLACGPVLVLLAPEVPVYGVIANLLAGPAAPLATVLGLAACLAAPIPVLADGLAGLAWLPSAWVAQTAQMLAGMPGARLVWPPGLGGAVLLALAGAGIAVLLAHTDTARSSVRRLRRVISGALAAGLGVAVGVSALGGVAGPLTVPADWSLAACDVGQGDALVIRSAGAVAVIDTGPEPAALGACLARLGVADVDLLVLTHFDLDHVGGAAALRDRVTTVLHGPATRSSAGQALDDLGEAERVLATAGMTGTLGGAEWRVLWPRAASAAFGEGNDASVVIEIAGPDVPRTILLGDLSASAQTALLGTARVAGPYRVVKVAHHGSADQAPQLYAELAPTVALVTVGADNDYGHPRAEILTLLASLGATTARTDESGLILIAEDDGELVVWREHPP</sequence>
<feature type="transmembrane region" description="Helical" evidence="6">
    <location>
        <begin position="452"/>
        <end position="470"/>
    </location>
</feature>
<dbReference type="SUPFAM" id="SSF56281">
    <property type="entry name" value="Metallo-hydrolase/oxidoreductase"/>
    <property type="match status" value="1"/>
</dbReference>
<evidence type="ECO:0000256" key="1">
    <source>
        <dbReference type="ARBA" id="ARBA00004651"/>
    </source>
</evidence>
<proteinExistence type="predicted"/>
<evidence type="ECO:0000313" key="9">
    <source>
        <dbReference type="Proteomes" id="UP001410795"/>
    </source>
</evidence>
<dbReference type="Pfam" id="PF03772">
    <property type="entry name" value="Competence"/>
    <property type="match status" value="1"/>
</dbReference>
<protein>
    <submittedName>
        <fullName evidence="8">ComEC/Rec2 family competence protein</fullName>
    </submittedName>
</protein>
<dbReference type="EMBL" id="BAAAYV010000002">
    <property type="protein sequence ID" value="GAA3646461.1"/>
    <property type="molecule type" value="Genomic_DNA"/>
</dbReference>
<feature type="transmembrane region" description="Helical" evidence="6">
    <location>
        <begin position="232"/>
        <end position="254"/>
    </location>
</feature>